<evidence type="ECO:0000313" key="3">
    <source>
        <dbReference type="Proteomes" id="UP000216188"/>
    </source>
</evidence>
<evidence type="ECO:0000256" key="1">
    <source>
        <dbReference type="SAM" id="SignalP"/>
    </source>
</evidence>
<reference evidence="2 3" key="1">
    <citation type="submission" date="2017-07" db="EMBL/GenBank/DDBJ databases">
        <title>Phylogenetic study on the rhizospheric bacterium Ochrobactrum sp. A44.</title>
        <authorList>
            <person name="Krzyzanowska D.M."/>
            <person name="Ossowicki A."/>
            <person name="Rajewska M."/>
            <person name="Maciag T."/>
            <person name="Kaczynski Z."/>
            <person name="Czerwicka M."/>
            <person name="Jafra S."/>
        </authorList>
    </citation>
    <scope>NUCLEOTIDE SEQUENCE [LARGE SCALE GENOMIC DNA]</scope>
    <source>
        <strain evidence="2 3">CCUG 30717</strain>
    </source>
</reference>
<feature type="signal peptide" evidence="1">
    <location>
        <begin position="1"/>
        <end position="23"/>
    </location>
</feature>
<gene>
    <name evidence="2" type="ORF">CEV34_3072</name>
</gene>
<accession>A0A256GAQ4</accession>
<keyword evidence="3" id="KW-1185">Reference proteome</keyword>
<evidence type="ECO:0000313" key="2">
    <source>
        <dbReference type="EMBL" id="OYR24128.1"/>
    </source>
</evidence>
<feature type="chain" id="PRO_5012084306" evidence="1">
    <location>
        <begin position="24"/>
        <end position="166"/>
    </location>
</feature>
<dbReference type="EMBL" id="NNRM01000035">
    <property type="protein sequence ID" value="OYR24128.1"/>
    <property type="molecule type" value="Genomic_DNA"/>
</dbReference>
<name>A0A256GAQ4_9HYPH</name>
<organism evidence="2 3">
    <name type="scientific">Brucella pseudogrignonensis</name>
    <dbReference type="NCBI Taxonomy" id="419475"/>
    <lineage>
        <taxon>Bacteria</taxon>
        <taxon>Pseudomonadati</taxon>
        <taxon>Pseudomonadota</taxon>
        <taxon>Alphaproteobacteria</taxon>
        <taxon>Hyphomicrobiales</taxon>
        <taxon>Brucellaceae</taxon>
        <taxon>Brucella/Ochrobactrum group</taxon>
        <taxon>Brucella</taxon>
    </lineage>
</organism>
<dbReference type="RefSeq" id="WP_235819069.1">
    <property type="nucleotide sequence ID" value="NZ_JBHEEM010000028.1"/>
</dbReference>
<protein>
    <submittedName>
        <fullName evidence="2">Uncharacterized protein</fullName>
    </submittedName>
</protein>
<sequence>MKKLFCVALVGIFCSSAPVAALAQNLGLAERRAIAAYSTDIWPKYELEIQDLAGFPVTINLDSKSLALPGLADSYADDDYLRKPIIDPILQAIGAITATEIGRAALKDGLKTIVIHYDETSAPSSNYKDGVNMIAGVLTINWKPYTNVDDVEARDLALLSVIEPVI</sequence>
<dbReference type="AlphaFoldDB" id="A0A256GAQ4"/>
<keyword evidence="1" id="KW-0732">Signal</keyword>
<dbReference type="Proteomes" id="UP000216188">
    <property type="component" value="Unassembled WGS sequence"/>
</dbReference>
<comment type="caution">
    <text evidence="2">The sequence shown here is derived from an EMBL/GenBank/DDBJ whole genome shotgun (WGS) entry which is preliminary data.</text>
</comment>
<proteinExistence type="predicted"/>